<name>A0AA36GNL8_CYLNA</name>
<organism evidence="2 3">
    <name type="scientific">Cylicocyclus nassatus</name>
    <name type="common">Nematode worm</name>
    <dbReference type="NCBI Taxonomy" id="53992"/>
    <lineage>
        <taxon>Eukaryota</taxon>
        <taxon>Metazoa</taxon>
        <taxon>Ecdysozoa</taxon>
        <taxon>Nematoda</taxon>
        <taxon>Chromadorea</taxon>
        <taxon>Rhabditida</taxon>
        <taxon>Rhabditina</taxon>
        <taxon>Rhabditomorpha</taxon>
        <taxon>Strongyloidea</taxon>
        <taxon>Strongylidae</taxon>
        <taxon>Cylicocyclus</taxon>
    </lineage>
</organism>
<comment type="caution">
    <text evidence="2">The sequence shown here is derived from an EMBL/GenBank/DDBJ whole genome shotgun (WGS) entry which is preliminary data.</text>
</comment>
<sequence>MPVIYSTTLEPIMEDDSEIFKAPSRTTDDGMYGMTGTGTMILFILLFSISNFIILCAFMLKRLCFPNSRPGVTLHRNF</sequence>
<keyword evidence="1" id="KW-0472">Membrane</keyword>
<evidence type="ECO:0000313" key="2">
    <source>
        <dbReference type="EMBL" id="CAJ0595441.1"/>
    </source>
</evidence>
<keyword evidence="1" id="KW-1133">Transmembrane helix</keyword>
<accession>A0AA36GNL8</accession>
<evidence type="ECO:0000313" key="3">
    <source>
        <dbReference type="Proteomes" id="UP001176961"/>
    </source>
</evidence>
<gene>
    <name evidence="2" type="ORF">CYNAS_LOCUS7424</name>
</gene>
<feature type="transmembrane region" description="Helical" evidence="1">
    <location>
        <begin position="40"/>
        <end position="60"/>
    </location>
</feature>
<keyword evidence="1" id="KW-0812">Transmembrane</keyword>
<dbReference type="AlphaFoldDB" id="A0AA36GNL8"/>
<reference evidence="2" key="1">
    <citation type="submission" date="2023-07" db="EMBL/GenBank/DDBJ databases">
        <authorList>
            <consortium name="CYATHOMIX"/>
        </authorList>
    </citation>
    <scope>NUCLEOTIDE SEQUENCE</scope>
    <source>
        <strain evidence="2">N/A</strain>
    </source>
</reference>
<dbReference type="EMBL" id="CATQJL010000112">
    <property type="protein sequence ID" value="CAJ0595441.1"/>
    <property type="molecule type" value="Genomic_DNA"/>
</dbReference>
<keyword evidence="3" id="KW-1185">Reference proteome</keyword>
<proteinExistence type="predicted"/>
<evidence type="ECO:0000256" key="1">
    <source>
        <dbReference type="SAM" id="Phobius"/>
    </source>
</evidence>
<dbReference type="Proteomes" id="UP001176961">
    <property type="component" value="Unassembled WGS sequence"/>
</dbReference>
<protein>
    <submittedName>
        <fullName evidence="2">Uncharacterized protein</fullName>
    </submittedName>
</protein>